<gene>
    <name evidence="3" type="ORF">G7Y82_01935</name>
</gene>
<accession>A0A969W6X1</accession>
<feature type="signal peptide" evidence="2">
    <location>
        <begin position="1"/>
        <end position="24"/>
    </location>
</feature>
<evidence type="ECO:0000313" key="4">
    <source>
        <dbReference type="Proteomes" id="UP000653472"/>
    </source>
</evidence>
<dbReference type="InterPro" id="IPR002816">
    <property type="entry name" value="TraB/PrgY/GumN_fam"/>
</dbReference>
<sequence length="344" mass="36784">MRLGAGWLLALAVATASVPSLVSAQPADASTLTAAAAADGSQTQAPAPAPPNPAPFLWRVQVGQITHYLLGSVHLLPEAAHPLPAALERAYAHASTVVFESDLASLDAPDMQRAVLAAARLHGETLRDELSPALYERVQRHAREFGLPAEVCDPYAAWFCAMTFEIFSLQQGGFAASLGLDQHFFERASADNKQIDWFEAPAEHLKLFTEMSPKLAGSFLQATLDEDGDPRQEPEALFQAWRSGDVAYVEALDAQMKEEDPALYERLIAARNRAWMPNLSARLKSSEAQMIIVGAAHLVGPDGLVSALRNRGFDVRAVAPGADAAKPTPPVAATTSKAPPKPTP</sequence>
<dbReference type="PANTHER" id="PTHR40590">
    <property type="entry name" value="CYTOPLASMIC PROTEIN-RELATED"/>
    <property type="match status" value="1"/>
</dbReference>
<dbReference type="Proteomes" id="UP000653472">
    <property type="component" value="Unassembled WGS sequence"/>
</dbReference>
<reference evidence="3" key="1">
    <citation type="submission" date="2020-03" db="EMBL/GenBank/DDBJ databases">
        <title>Solimonas marina sp. nov., isolated from deep seawater of the Pacific Ocean.</title>
        <authorList>
            <person name="Liu X."/>
            <person name="Lai Q."/>
            <person name="Sun F."/>
            <person name="Gai Y."/>
            <person name="Li G."/>
            <person name="Shao Z."/>
        </authorList>
    </citation>
    <scope>NUCLEOTIDE SEQUENCE</scope>
    <source>
        <strain evidence="3">C16B3</strain>
    </source>
</reference>
<dbReference type="PANTHER" id="PTHR40590:SF1">
    <property type="entry name" value="CYTOPLASMIC PROTEIN"/>
    <property type="match status" value="1"/>
</dbReference>
<dbReference type="EMBL" id="JAAVXB010000001">
    <property type="protein sequence ID" value="NKF21058.1"/>
    <property type="molecule type" value="Genomic_DNA"/>
</dbReference>
<feature type="compositionally biased region" description="Low complexity" evidence="1">
    <location>
        <begin position="322"/>
        <end position="338"/>
    </location>
</feature>
<protein>
    <submittedName>
        <fullName evidence="3">TraB/GumN family protein</fullName>
    </submittedName>
</protein>
<dbReference type="CDD" id="cd14789">
    <property type="entry name" value="Tiki"/>
    <property type="match status" value="1"/>
</dbReference>
<dbReference type="RefSeq" id="WP_168146301.1">
    <property type="nucleotide sequence ID" value="NZ_JAAVXB010000001.1"/>
</dbReference>
<evidence type="ECO:0000313" key="3">
    <source>
        <dbReference type="EMBL" id="NKF21058.1"/>
    </source>
</evidence>
<evidence type="ECO:0000256" key="1">
    <source>
        <dbReference type="SAM" id="MobiDB-lite"/>
    </source>
</evidence>
<feature type="chain" id="PRO_5037929086" evidence="2">
    <location>
        <begin position="25"/>
        <end position="344"/>
    </location>
</feature>
<comment type="caution">
    <text evidence="3">The sequence shown here is derived from an EMBL/GenBank/DDBJ whole genome shotgun (WGS) entry which is preliminary data.</text>
</comment>
<organism evidence="3 4">
    <name type="scientific">Solimonas marina</name>
    <dbReference type="NCBI Taxonomy" id="2714601"/>
    <lineage>
        <taxon>Bacteria</taxon>
        <taxon>Pseudomonadati</taxon>
        <taxon>Pseudomonadota</taxon>
        <taxon>Gammaproteobacteria</taxon>
        <taxon>Nevskiales</taxon>
        <taxon>Nevskiaceae</taxon>
        <taxon>Solimonas</taxon>
    </lineage>
</organism>
<feature type="region of interest" description="Disordered" evidence="1">
    <location>
        <begin position="321"/>
        <end position="344"/>
    </location>
</feature>
<keyword evidence="4" id="KW-1185">Reference proteome</keyword>
<evidence type="ECO:0000256" key="2">
    <source>
        <dbReference type="SAM" id="SignalP"/>
    </source>
</evidence>
<proteinExistence type="predicted"/>
<dbReference type="InterPro" id="IPR047111">
    <property type="entry name" value="YbaP-like"/>
</dbReference>
<dbReference type="Pfam" id="PF01963">
    <property type="entry name" value="TraB_PrgY_gumN"/>
    <property type="match status" value="1"/>
</dbReference>
<dbReference type="AlphaFoldDB" id="A0A969W6X1"/>
<name>A0A969W6X1_9GAMM</name>
<keyword evidence="2" id="KW-0732">Signal</keyword>